<reference evidence="3 4" key="1">
    <citation type="submission" date="2024-01" db="EMBL/GenBank/DDBJ databases">
        <title>The genomes of 5 underutilized Papilionoideae crops provide insights into root nodulation and disease resistanc.</title>
        <authorList>
            <person name="Jiang F."/>
        </authorList>
    </citation>
    <scope>NUCLEOTIDE SEQUENCE [LARGE SCALE GENOMIC DNA]</scope>
    <source>
        <strain evidence="3">DUOXIRENSHENG_FW03</strain>
        <tissue evidence="3">Leaves</tissue>
    </source>
</reference>
<comment type="caution">
    <text evidence="3">The sequence shown here is derived from an EMBL/GenBank/DDBJ whole genome shotgun (WGS) entry which is preliminary data.</text>
</comment>
<dbReference type="SUPFAM" id="SSF81383">
    <property type="entry name" value="F-box domain"/>
    <property type="match status" value="1"/>
</dbReference>
<sequence length="355" mass="40366">MHVSLLSTFSTTAGPGAHPTMMLDTTSTPSDEDTSSLTTLHPDIIHAHILTRLDGPTLASTASVSSLLHRLCTQEDLWSQICTATWPSLQEPTARYLISTIPNAHRSIFSDAFPSLRHSSLQTHRPTPPPEELFSAVDIYYQGKPVFSRVKRTQTQNNWFLTSPLWLDALEPNELIPMRVKFARKDEEWLKQVEENLSVSWIIVDPTGKRAANVSSRRAVVARRHWLTREVEVLYAVEMAGERGRATERVQCVVKVTCCGKVGGELHVKEVNLVMEDSEGRHVSGKESVSILQKAMVCGERERVDHARDKERFQNFTCLKKENTKRRFQRERARDLLSTLFAFFALLFFCFLARF</sequence>
<evidence type="ECO:0008006" key="5">
    <source>
        <dbReference type="Google" id="ProtNLM"/>
    </source>
</evidence>
<dbReference type="InterPro" id="IPR036047">
    <property type="entry name" value="F-box-like_dom_sf"/>
</dbReference>
<accession>A0AAN9XRT3</accession>
<gene>
    <name evidence="3" type="ORF">VNO78_05866</name>
</gene>
<evidence type="ECO:0000256" key="1">
    <source>
        <dbReference type="SAM" id="MobiDB-lite"/>
    </source>
</evidence>
<organism evidence="3 4">
    <name type="scientific">Psophocarpus tetragonolobus</name>
    <name type="common">Winged bean</name>
    <name type="synonym">Dolichos tetragonolobus</name>
    <dbReference type="NCBI Taxonomy" id="3891"/>
    <lineage>
        <taxon>Eukaryota</taxon>
        <taxon>Viridiplantae</taxon>
        <taxon>Streptophyta</taxon>
        <taxon>Embryophyta</taxon>
        <taxon>Tracheophyta</taxon>
        <taxon>Spermatophyta</taxon>
        <taxon>Magnoliopsida</taxon>
        <taxon>eudicotyledons</taxon>
        <taxon>Gunneridae</taxon>
        <taxon>Pentapetalae</taxon>
        <taxon>rosids</taxon>
        <taxon>fabids</taxon>
        <taxon>Fabales</taxon>
        <taxon>Fabaceae</taxon>
        <taxon>Papilionoideae</taxon>
        <taxon>50 kb inversion clade</taxon>
        <taxon>NPAAA clade</taxon>
        <taxon>indigoferoid/millettioid clade</taxon>
        <taxon>Phaseoleae</taxon>
        <taxon>Psophocarpus</taxon>
    </lineage>
</organism>
<dbReference type="Gene3D" id="1.20.1280.50">
    <property type="match status" value="1"/>
</dbReference>
<dbReference type="PANTHER" id="PTHR33736">
    <property type="entry name" value="F-BOX PROTEIN-RELATED"/>
    <property type="match status" value="1"/>
</dbReference>
<evidence type="ECO:0000256" key="2">
    <source>
        <dbReference type="SAM" id="Phobius"/>
    </source>
</evidence>
<feature type="region of interest" description="Disordered" evidence="1">
    <location>
        <begin position="16"/>
        <end position="37"/>
    </location>
</feature>
<name>A0AAN9XRT3_PSOTE</name>
<keyword evidence="2" id="KW-0812">Transmembrane</keyword>
<evidence type="ECO:0000313" key="3">
    <source>
        <dbReference type="EMBL" id="KAK7404856.1"/>
    </source>
</evidence>
<feature type="compositionally biased region" description="Low complexity" evidence="1">
    <location>
        <begin position="23"/>
        <end position="37"/>
    </location>
</feature>
<evidence type="ECO:0000313" key="4">
    <source>
        <dbReference type="Proteomes" id="UP001386955"/>
    </source>
</evidence>
<dbReference type="AlphaFoldDB" id="A0AAN9XRT3"/>
<keyword evidence="2" id="KW-0472">Membrane</keyword>
<dbReference type="InterPro" id="IPR045283">
    <property type="entry name" value="AT3G44326-like"/>
</dbReference>
<protein>
    <recommendedName>
        <fullName evidence="5">F-box domain-containing protein</fullName>
    </recommendedName>
</protein>
<dbReference type="EMBL" id="JAYMYS010000002">
    <property type="protein sequence ID" value="KAK7404856.1"/>
    <property type="molecule type" value="Genomic_DNA"/>
</dbReference>
<keyword evidence="2" id="KW-1133">Transmembrane helix</keyword>
<dbReference type="PANTHER" id="PTHR33736:SF18">
    <property type="entry name" value="F-BOX DOMAIN-CONTAINING PROTEIN"/>
    <property type="match status" value="1"/>
</dbReference>
<keyword evidence="4" id="KW-1185">Reference proteome</keyword>
<proteinExistence type="predicted"/>
<dbReference type="Proteomes" id="UP001386955">
    <property type="component" value="Unassembled WGS sequence"/>
</dbReference>
<feature type="transmembrane region" description="Helical" evidence="2">
    <location>
        <begin position="336"/>
        <end position="354"/>
    </location>
</feature>